<dbReference type="EMBL" id="DYXG01000018">
    <property type="protein sequence ID" value="HJE96304.1"/>
    <property type="molecule type" value="Genomic_DNA"/>
</dbReference>
<organism evidence="1 2">
    <name type="scientific">Ligilactobacillus acidipiscis</name>
    <dbReference type="NCBI Taxonomy" id="89059"/>
    <lineage>
        <taxon>Bacteria</taxon>
        <taxon>Bacillati</taxon>
        <taxon>Bacillota</taxon>
        <taxon>Bacilli</taxon>
        <taxon>Lactobacillales</taxon>
        <taxon>Lactobacillaceae</taxon>
        <taxon>Ligilactobacillus</taxon>
    </lineage>
</organism>
<accession>A0A921F792</accession>
<evidence type="ECO:0000313" key="1">
    <source>
        <dbReference type="EMBL" id="HJE96304.1"/>
    </source>
</evidence>
<name>A0A921F792_9LACO</name>
<sequence>MTNVLDRYLNIQGVTRYEISKRGKVSASTLQSAVAAFDKAGMQAKVAVKTITAIAEAVNRTPGQVLDGIQDVISKGDKTMIVNIEFNSGSKPYQTTIQFEHLNDDNVEYIGGREVSTAMVDIFNGNDIDKDLVSNYESYYTENDIQDAEHIKSWFLDQIKYEYTNSEIAEINLEEE</sequence>
<dbReference type="AlphaFoldDB" id="A0A921F792"/>
<comment type="caution">
    <text evidence="1">The sequence shown here is derived from an EMBL/GenBank/DDBJ whole genome shotgun (WGS) entry which is preliminary data.</text>
</comment>
<protein>
    <submittedName>
        <fullName evidence="1">Uncharacterized protein</fullName>
    </submittedName>
</protein>
<dbReference type="Proteomes" id="UP000707535">
    <property type="component" value="Unassembled WGS sequence"/>
</dbReference>
<proteinExistence type="predicted"/>
<reference evidence="1" key="2">
    <citation type="submission" date="2021-09" db="EMBL/GenBank/DDBJ databases">
        <authorList>
            <person name="Gilroy R."/>
        </authorList>
    </citation>
    <scope>NUCLEOTIDE SEQUENCE</scope>
    <source>
        <strain evidence="1">CHK174-6876</strain>
    </source>
</reference>
<reference evidence="1" key="1">
    <citation type="journal article" date="2021" name="PeerJ">
        <title>Extensive microbial diversity within the chicken gut microbiome revealed by metagenomics and culture.</title>
        <authorList>
            <person name="Gilroy R."/>
            <person name="Ravi A."/>
            <person name="Getino M."/>
            <person name="Pursley I."/>
            <person name="Horton D.L."/>
            <person name="Alikhan N.F."/>
            <person name="Baker D."/>
            <person name="Gharbi K."/>
            <person name="Hall N."/>
            <person name="Watson M."/>
            <person name="Adriaenssens E.M."/>
            <person name="Foster-Nyarko E."/>
            <person name="Jarju S."/>
            <person name="Secka A."/>
            <person name="Antonio M."/>
            <person name="Oren A."/>
            <person name="Chaudhuri R.R."/>
            <person name="La Ragione R."/>
            <person name="Hildebrand F."/>
            <person name="Pallen M.J."/>
        </authorList>
    </citation>
    <scope>NUCLEOTIDE SEQUENCE</scope>
    <source>
        <strain evidence="1">CHK174-6876</strain>
    </source>
</reference>
<evidence type="ECO:0000313" key="2">
    <source>
        <dbReference type="Proteomes" id="UP000707535"/>
    </source>
</evidence>
<gene>
    <name evidence="1" type="ORF">K8V00_01670</name>
</gene>